<dbReference type="Proteomes" id="UP000601435">
    <property type="component" value="Unassembled WGS sequence"/>
</dbReference>
<dbReference type="EMBL" id="CAJNJA010025230">
    <property type="protein sequence ID" value="CAE7539578.1"/>
    <property type="molecule type" value="Genomic_DNA"/>
</dbReference>
<feature type="compositionally biased region" description="Polar residues" evidence="4">
    <location>
        <begin position="17"/>
        <end position="34"/>
    </location>
</feature>
<evidence type="ECO:0000259" key="5">
    <source>
        <dbReference type="PROSITE" id="PS51858"/>
    </source>
</evidence>
<dbReference type="OrthoDB" id="21221at2759"/>
<feature type="region of interest" description="Disordered" evidence="4">
    <location>
        <begin position="1"/>
        <end position="34"/>
    </location>
</feature>
<feature type="domain" description="PPPDE" evidence="5">
    <location>
        <begin position="32"/>
        <end position="142"/>
    </location>
</feature>
<comment type="similarity">
    <text evidence="1">Belongs to the DeSI family.</text>
</comment>
<comment type="caution">
    <text evidence="6">The sequence shown here is derived from an EMBL/GenBank/DDBJ whole genome shotgun (WGS) entry which is preliminary data.</text>
</comment>
<reference evidence="6" key="1">
    <citation type="submission" date="2021-02" db="EMBL/GenBank/DDBJ databases">
        <authorList>
            <person name="Dougan E. K."/>
            <person name="Rhodes N."/>
            <person name="Thang M."/>
            <person name="Chan C."/>
        </authorList>
    </citation>
    <scope>NUCLEOTIDE SEQUENCE</scope>
</reference>
<keyword evidence="2" id="KW-0645">Protease</keyword>
<dbReference type="AlphaFoldDB" id="A0A812TM56"/>
<evidence type="ECO:0000256" key="2">
    <source>
        <dbReference type="ARBA" id="ARBA00022670"/>
    </source>
</evidence>
<accession>A0A812TM56</accession>
<keyword evidence="3" id="KW-0378">Hydrolase</keyword>
<sequence length="492" mass="53220">MGGQQSAAKDAAGQQPGDATSSSHGKGRAANNQVQLAVSPLGGVPGATAYHSSVIVNGDEYFFSDAGISFGSGLQSHKNPQNPDSKPEVFDMGMSPYTGTQMKSALERMTCMGPRDMSNTRLDKKYRAMEKLDRALLLDMDGYSSKKRAEDGICRLSLDAPHRLQQRSISASKLESMKHEAEMAKEWGKQVKAELHLQQGNAKALQKDTLASRSWGGPKYRHVPPQDGQSADYQKSMRRMQSLASEISTKQASVDKAMQEDYRMVRNTRADTSVHSLAAWLEKYGKPSRQPEQQERFRTTPFKQRRIPFLGISEAKTLRLGAGIWSQRSETDLLGTYNFRSVLVGRNWSIVEHSVRRDNQSQTHGSMENLRQRFSTLVVFDAEGASAMGIVQAASGGQYQPNPKAEGFDVEKVCDEIDPDKVWKTPGQATGGATVSSAEAMRAARLAKLGGPGAGPGPAPTGGYAEGQPGGAQPPPSSAGPSWRNATGVASD</sequence>
<dbReference type="Gene3D" id="3.90.1720.30">
    <property type="entry name" value="PPPDE domains"/>
    <property type="match status" value="1"/>
</dbReference>
<evidence type="ECO:0000313" key="7">
    <source>
        <dbReference type="Proteomes" id="UP000601435"/>
    </source>
</evidence>
<organism evidence="6 7">
    <name type="scientific">Symbiodinium necroappetens</name>
    <dbReference type="NCBI Taxonomy" id="1628268"/>
    <lineage>
        <taxon>Eukaryota</taxon>
        <taxon>Sar</taxon>
        <taxon>Alveolata</taxon>
        <taxon>Dinophyceae</taxon>
        <taxon>Suessiales</taxon>
        <taxon>Symbiodiniaceae</taxon>
        <taxon>Symbiodinium</taxon>
    </lineage>
</organism>
<protein>
    <recommendedName>
        <fullName evidence="5">PPPDE domain-containing protein</fullName>
    </recommendedName>
</protein>
<dbReference type="InterPro" id="IPR008580">
    <property type="entry name" value="PPPDE_dom"/>
</dbReference>
<evidence type="ECO:0000256" key="1">
    <source>
        <dbReference type="ARBA" id="ARBA00008140"/>
    </source>
</evidence>
<gene>
    <name evidence="6" type="ORF">SNEC2469_LOCUS15529</name>
</gene>
<dbReference type="GO" id="GO:0008233">
    <property type="term" value="F:peptidase activity"/>
    <property type="evidence" value="ECO:0007669"/>
    <property type="project" value="UniProtKB-KW"/>
</dbReference>
<evidence type="ECO:0000256" key="4">
    <source>
        <dbReference type="SAM" id="MobiDB-lite"/>
    </source>
</evidence>
<keyword evidence="7" id="KW-1185">Reference proteome</keyword>
<evidence type="ECO:0000313" key="6">
    <source>
        <dbReference type="EMBL" id="CAE7539578.1"/>
    </source>
</evidence>
<dbReference type="InterPro" id="IPR042266">
    <property type="entry name" value="PPPDE_sf"/>
</dbReference>
<name>A0A812TM56_9DINO</name>
<feature type="region of interest" description="Disordered" evidence="4">
    <location>
        <begin position="446"/>
        <end position="492"/>
    </location>
</feature>
<evidence type="ECO:0000256" key="3">
    <source>
        <dbReference type="ARBA" id="ARBA00022801"/>
    </source>
</evidence>
<dbReference type="GO" id="GO:0006508">
    <property type="term" value="P:proteolysis"/>
    <property type="evidence" value="ECO:0007669"/>
    <property type="project" value="UniProtKB-KW"/>
</dbReference>
<dbReference type="PROSITE" id="PS51858">
    <property type="entry name" value="PPPDE"/>
    <property type="match status" value="1"/>
</dbReference>
<proteinExistence type="inferred from homology"/>